<sequence>MHQTSTNRGSSALLKFDVCLYFFRPGFLSGLKRVSYLPSDVLRKDSMGALQGMVKARIPTITKQALRYELGVSRI</sequence>
<accession>A0ACC4CP75</accession>
<keyword evidence="2" id="KW-1185">Reference proteome</keyword>
<dbReference type="EMBL" id="RCHU02000003">
    <property type="protein sequence ID" value="KAL3599734.1"/>
    <property type="molecule type" value="Genomic_DNA"/>
</dbReference>
<proteinExistence type="predicted"/>
<evidence type="ECO:0000313" key="2">
    <source>
        <dbReference type="Proteomes" id="UP000309997"/>
    </source>
</evidence>
<dbReference type="Proteomes" id="UP000309997">
    <property type="component" value="Unassembled WGS sequence"/>
</dbReference>
<name>A0ACC4CP75_POPAL</name>
<comment type="caution">
    <text evidence="1">The sequence shown here is derived from an EMBL/GenBank/DDBJ whole genome shotgun (WGS) entry which is preliminary data.</text>
</comment>
<evidence type="ECO:0000313" key="1">
    <source>
        <dbReference type="EMBL" id="KAL3599734.1"/>
    </source>
</evidence>
<organism evidence="1 2">
    <name type="scientific">Populus alba</name>
    <name type="common">White poplar</name>
    <dbReference type="NCBI Taxonomy" id="43335"/>
    <lineage>
        <taxon>Eukaryota</taxon>
        <taxon>Viridiplantae</taxon>
        <taxon>Streptophyta</taxon>
        <taxon>Embryophyta</taxon>
        <taxon>Tracheophyta</taxon>
        <taxon>Spermatophyta</taxon>
        <taxon>Magnoliopsida</taxon>
        <taxon>eudicotyledons</taxon>
        <taxon>Gunneridae</taxon>
        <taxon>Pentapetalae</taxon>
        <taxon>rosids</taxon>
        <taxon>fabids</taxon>
        <taxon>Malpighiales</taxon>
        <taxon>Salicaceae</taxon>
        <taxon>Saliceae</taxon>
        <taxon>Populus</taxon>
    </lineage>
</organism>
<protein>
    <submittedName>
        <fullName evidence="1">Uncharacterized protein</fullName>
    </submittedName>
</protein>
<reference evidence="1 2" key="1">
    <citation type="journal article" date="2024" name="Plant Biotechnol. J.">
        <title>Genome and CRISPR/Cas9 system of a widespread forest tree (Populus alba) in the world.</title>
        <authorList>
            <person name="Liu Y.J."/>
            <person name="Jiang P.F."/>
            <person name="Han X.M."/>
            <person name="Li X.Y."/>
            <person name="Wang H.M."/>
            <person name="Wang Y.J."/>
            <person name="Wang X.X."/>
            <person name="Zeng Q.Y."/>
        </authorList>
    </citation>
    <scope>NUCLEOTIDE SEQUENCE [LARGE SCALE GENOMIC DNA]</scope>
    <source>
        <strain evidence="2">cv. PAL-ZL1</strain>
    </source>
</reference>
<gene>
    <name evidence="1" type="ORF">D5086_007652</name>
</gene>